<keyword evidence="2" id="KW-1185">Reference proteome</keyword>
<dbReference type="OrthoDB" id="1938246at2759"/>
<sequence length="172" mass="20279">RLRALRYLNRVRTLISYYFFASANKTSVQLIIKITRDYERQSLPKRYIEDYTCCNKGIFHLSFILVVPLDMLGKERHFFKLIHKCEIYDLHKSFARFLWNLKEDERSKRGVSWSDFCFAKDEEGLDLRSLFDVFKNKKLCVPILCGIKTARGIDLKQLNGARCHKLGSLCLS</sequence>
<accession>A0A9J5X0G5</accession>
<dbReference type="AlphaFoldDB" id="A0A9J5X0G5"/>
<gene>
    <name evidence="1" type="ORF">H5410_051275</name>
</gene>
<organism evidence="1 2">
    <name type="scientific">Solanum commersonii</name>
    <name type="common">Commerson's wild potato</name>
    <name type="synonym">Commerson's nightshade</name>
    <dbReference type="NCBI Taxonomy" id="4109"/>
    <lineage>
        <taxon>Eukaryota</taxon>
        <taxon>Viridiplantae</taxon>
        <taxon>Streptophyta</taxon>
        <taxon>Embryophyta</taxon>
        <taxon>Tracheophyta</taxon>
        <taxon>Spermatophyta</taxon>
        <taxon>Magnoliopsida</taxon>
        <taxon>eudicotyledons</taxon>
        <taxon>Gunneridae</taxon>
        <taxon>Pentapetalae</taxon>
        <taxon>asterids</taxon>
        <taxon>lamiids</taxon>
        <taxon>Solanales</taxon>
        <taxon>Solanaceae</taxon>
        <taxon>Solanoideae</taxon>
        <taxon>Solaneae</taxon>
        <taxon>Solanum</taxon>
    </lineage>
</organism>
<dbReference type="EMBL" id="JACXVP010000010">
    <property type="protein sequence ID" value="KAG5580648.1"/>
    <property type="molecule type" value="Genomic_DNA"/>
</dbReference>
<dbReference type="Proteomes" id="UP000824120">
    <property type="component" value="Chromosome 10"/>
</dbReference>
<evidence type="ECO:0000313" key="1">
    <source>
        <dbReference type="EMBL" id="KAG5580648.1"/>
    </source>
</evidence>
<evidence type="ECO:0000313" key="2">
    <source>
        <dbReference type="Proteomes" id="UP000824120"/>
    </source>
</evidence>
<protein>
    <submittedName>
        <fullName evidence="1">Uncharacterized protein</fullName>
    </submittedName>
</protein>
<reference evidence="1 2" key="1">
    <citation type="submission" date="2020-09" db="EMBL/GenBank/DDBJ databases">
        <title>De no assembly of potato wild relative species, Solanum commersonii.</title>
        <authorList>
            <person name="Cho K."/>
        </authorList>
    </citation>
    <scope>NUCLEOTIDE SEQUENCE [LARGE SCALE GENOMIC DNA]</scope>
    <source>
        <strain evidence="1">LZ3.2</strain>
        <tissue evidence="1">Leaf</tissue>
    </source>
</reference>
<feature type="non-terminal residue" evidence="1">
    <location>
        <position position="1"/>
    </location>
</feature>
<comment type="caution">
    <text evidence="1">The sequence shown here is derived from an EMBL/GenBank/DDBJ whole genome shotgun (WGS) entry which is preliminary data.</text>
</comment>
<proteinExistence type="predicted"/>
<name>A0A9J5X0G5_SOLCO</name>